<dbReference type="GO" id="GO:0006094">
    <property type="term" value="P:gluconeogenesis"/>
    <property type="evidence" value="ECO:0007669"/>
    <property type="project" value="InterPro"/>
</dbReference>
<evidence type="ECO:0000313" key="1">
    <source>
        <dbReference type="EMBL" id="GAF87895.1"/>
    </source>
</evidence>
<dbReference type="SUPFAM" id="SSF53795">
    <property type="entry name" value="PEP carboxykinase-like"/>
    <property type="match status" value="1"/>
</dbReference>
<feature type="non-terminal residue" evidence="1">
    <location>
        <position position="1"/>
    </location>
</feature>
<reference evidence="1" key="1">
    <citation type="journal article" date="2014" name="Front. Microbiol.">
        <title>High frequency of phylogenetically diverse reductive dehalogenase-homologous genes in deep subseafloor sedimentary metagenomes.</title>
        <authorList>
            <person name="Kawai M."/>
            <person name="Futagami T."/>
            <person name="Toyoda A."/>
            <person name="Takaki Y."/>
            <person name="Nishi S."/>
            <person name="Hori S."/>
            <person name="Arai W."/>
            <person name="Tsubouchi T."/>
            <person name="Morono Y."/>
            <person name="Uchiyama I."/>
            <person name="Ito T."/>
            <person name="Fujiyama A."/>
            <person name="Inagaki F."/>
            <person name="Takami H."/>
        </authorList>
    </citation>
    <scope>NUCLEOTIDE SEQUENCE</scope>
    <source>
        <strain evidence="1">Expedition CK06-06</strain>
    </source>
</reference>
<name>X0UH97_9ZZZZ</name>
<dbReference type="Pfam" id="PF01293">
    <property type="entry name" value="PEPCK_ATP"/>
    <property type="match status" value="1"/>
</dbReference>
<gene>
    <name evidence="1" type="ORF">S01H1_22312</name>
</gene>
<organism evidence="1">
    <name type="scientific">marine sediment metagenome</name>
    <dbReference type="NCBI Taxonomy" id="412755"/>
    <lineage>
        <taxon>unclassified sequences</taxon>
        <taxon>metagenomes</taxon>
        <taxon>ecological metagenomes</taxon>
    </lineage>
</organism>
<dbReference type="InterPro" id="IPR013035">
    <property type="entry name" value="PEP_carboxykinase_C"/>
</dbReference>
<proteinExistence type="predicted"/>
<dbReference type="GO" id="GO:0004612">
    <property type="term" value="F:phosphoenolpyruvate carboxykinase (ATP) activity"/>
    <property type="evidence" value="ECO:0007669"/>
    <property type="project" value="InterPro"/>
</dbReference>
<dbReference type="AlphaFoldDB" id="X0UH97"/>
<dbReference type="Gene3D" id="3.90.228.20">
    <property type="match status" value="1"/>
</dbReference>
<dbReference type="InterPro" id="IPR001272">
    <property type="entry name" value="PEP_carboxykinase_ATP"/>
</dbReference>
<sequence>NTFLNILRQNPGIQCFVLNSGKIGGMDRGQKITVVDSVKILEMIARDEISWHRDEFWGYEVPQKIPGVDIGRFELNRYYSAERIRELSEELKRERLDWLARFPGLDTDIIKALKP</sequence>
<comment type="caution">
    <text evidence="1">The sequence shown here is derived from an EMBL/GenBank/DDBJ whole genome shotgun (WGS) entry which is preliminary data.</text>
</comment>
<dbReference type="GO" id="GO:0005524">
    <property type="term" value="F:ATP binding"/>
    <property type="evidence" value="ECO:0007669"/>
    <property type="project" value="InterPro"/>
</dbReference>
<protein>
    <recommendedName>
        <fullName evidence="2">Phosphoenolpyruvate carboxykinase (ATP)</fullName>
    </recommendedName>
</protein>
<accession>X0UH97</accession>
<evidence type="ECO:0008006" key="2">
    <source>
        <dbReference type="Google" id="ProtNLM"/>
    </source>
</evidence>
<dbReference type="EMBL" id="BARS01012565">
    <property type="protein sequence ID" value="GAF87895.1"/>
    <property type="molecule type" value="Genomic_DNA"/>
</dbReference>